<dbReference type="EMBL" id="JACXTA010000018">
    <property type="protein sequence ID" value="MBD3707625.1"/>
    <property type="molecule type" value="Genomic_DNA"/>
</dbReference>
<evidence type="ECO:0000256" key="1">
    <source>
        <dbReference type="SAM" id="MobiDB-lite"/>
    </source>
</evidence>
<protein>
    <submittedName>
        <fullName evidence="2">AvrE-family type 3 secretion system effector</fullName>
    </submittedName>
</protein>
<dbReference type="AlphaFoldDB" id="A0A927HPG3"/>
<gene>
    <name evidence="2" type="ORF">IE983_24935</name>
</gene>
<dbReference type="InterPro" id="IPR021085">
    <property type="entry name" value="AvrE_T3Es"/>
</dbReference>
<feature type="region of interest" description="Disordered" evidence="1">
    <location>
        <begin position="285"/>
        <end position="310"/>
    </location>
</feature>
<reference evidence="2" key="1">
    <citation type="submission" date="2020-07" db="EMBL/GenBank/DDBJ databases">
        <title>Clinical and genomic characterization of carbapenemase-producing Enterobacterales causing secondary infections during the COVID-19 crisis at a New York City hospital.</title>
        <authorList>
            <person name="Gomez-Simmonds A."/>
            <person name="Annavajhala M.K."/>
            <person name="Uhlemann A.-C."/>
        </authorList>
    </citation>
    <scope>NUCLEOTIDE SEQUENCE</scope>
    <source>
        <strain evidence="2">NK1396</strain>
    </source>
</reference>
<evidence type="ECO:0000313" key="3">
    <source>
        <dbReference type="Proteomes" id="UP000655273"/>
    </source>
</evidence>
<comment type="caution">
    <text evidence="2">The sequence shown here is derived from an EMBL/GenBank/DDBJ whole genome shotgun (WGS) entry which is preliminary data.</text>
</comment>
<evidence type="ECO:0000313" key="2">
    <source>
        <dbReference type="EMBL" id="MBD3707625.1"/>
    </source>
</evidence>
<name>A0A927HPG3_9ENTR</name>
<dbReference type="Pfam" id="PF11725">
    <property type="entry name" value="AvrE_T3Es"/>
    <property type="match status" value="1"/>
</dbReference>
<feature type="region of interest" description="Disordered" evidence="1">
    <location>
        <begin position="1"/>
        <end position="80"/>
    </location>
</feature>
<dbReference type="Proteomes" id="UP000655273">
    <property type="component" value="Unassembled WGS sequence"/>
</dbReference>
<accession>A0A927HPG3</accession>
<organism evidence="2 3">
    <name type="scientific">Enterobacter hormaechei</name>
    <dbReference type="NCBI Taxonomy" id="158836"/>
    <lineage>
        <taxon>Bacteria</taxon>
        <taxon>Pseudomonadati</taxon>
        <taxon>Pseudomonadota</taxon>
        <taxon>Gammaproteobacteria</taxon>
        <taxon>Enterobacterales</taxon>
        <taxon>Enterobacteriaceae</taxon>
        <taxon>Enterobacter</taxon>
        <taxon>Enterobacter cloacae complex</taxon>
    </lineage>
</organism>
<feature type="region of interest" description="Disordered" evidence="1">
    <location>
        <begin position="109"/>
        <end position="148"/>
    </location>
</feature>
<proteinExistence type="predicted"/>
<sequence>MSGAETPHAAQQADNGPALRRRHSTGEANATPVDGRPVKPPPARRHSLSGSGETPRPAAPARRHSLSALAEPHSGRTASVTDSAASLADWSNTMLQLVDQISERHAAALSADEKTTLAAKQAQRQRMERPSPESQPPSGAATPLNGLLNNLSLNGERLNINASPALAPLLEQTLGKTDQRYRWHANNGQHQHVLLDRSGRLLNVQDSPLAFTAIAHSKPVAPEQQPRMDRAGQRIALLHNGVREHRPLPDQAVQSMLTGIFSHQRADGAQTEHLRLHEKRLHRFDESSQRWEPTHGVDEKTFDKLSRRGR</sequence>